<name>A0A074Z0X0_OPIVI</name>
<dbReference type="Gene3D" id="3.40.50.720">
    <property type="entry name" value="NAD(P)-binding Rossmann-like Domain"/>
    <property type="match status" value="2"/>
</dbReference>
<dbReference type="InterPro" id="IPR036291">
    <property type="entry name" value="NAD(P)-bd_dom_sf"/>
</dbReference>
<dbReference type="KEGG" id="ovi:T265_15281"/>
<gene>
    <name evidence="6" type="ORF">T265_15281</name>
</gene>
<keyword evidence="5" id="KW-0472">Membrane</keyword>
<dbReference type="GO" id="GO:0070404">
    <property type="term" value="F:NADH binding"/>
    <property type="evidence" value="ECO:0007669"/>
    <property type="project" value="TreeGrafter"/>
</dbReference>
<proteinExistence type="inferred from homology"/>
<keyword evidence="7" id="KW-1185">Reference proteome</keyword>
<feature type="transmembrane region" description="Helical" evidence="5">
    <location>
        <begin position="33"/>
        <end position="60"/>
    </location>
</feature>
<dbReference type="CTD" id="20329446"/>
<reference evidence="6 7" key="1">
    <citation type="submission" date="2013-11" db="EMBL/GenBank/DDBJ databases">
        <title>Opisthorchis viverrini - life in the bile duct.</title>
        <authorList>
            <person name="Young N.D."/>
            <person name="Nagarajan N."/>
            <person name="Lin S.J."/>
            <person name="Korhonen P.K."/>
            <person name="Jex A.R."/>
            <person name="Hall R.S."/>
            <person name="Safavi-Hemami H."/>
            <person name="Kaewkong W."/>
            <person name="Bertrand D."/>
            <person name="Gao S."/>
            <person name="Seet Q."/>
            <person name="Wongkham S."/>
            <person name="Teh B.T."/>
            <person name="Wongkham C."/>
            <person name="Intapan P.M."/>
            <person name="Maleewong W."/>
            <person name="Yang X."/>
            <person name="Hu M."/>
            <person name="Wang Z."/>
            <person name="Hofmann A."/>
            <person name="Sternberg P.W."/>
            <person name="Tan P."/>
            <person name="Wang J."/>
            <person name="Gasser R.B."/>
        </authorList>
    </citation>
    <scope>NUCLEOTIDE SEQUENCE [LARGE SCALE GENOMIC DNA]</scope>
</reference>
<dbReference type="PROSITE" id="PS00061">
    <property type="entry name" value="ADH_SHORT"/>
    <property type="match status" value="1"/>
</dbReference>
<protein>
    <submittedName>
        <fullName evidence="6">Uncharacterized protein</fullName>
    </submittedName>
</protein>
<dbReference type="STRING" id="6198.A0A074Z0X0"/>
<evidence type="ECO:0000256" key="3">
    <source>
        <dbReference type="ARBA" id="ARBA00022857"/>
    </source>
</evidence>
<dbReference type="GO" id="GO:0005737">
    <property type="term" value="C:cytoplasm"/>
    <property type="evidence" value="ECO:0007669"/>
    <property type="project" value="TreeGrafter"/>
</dbReference>
<dbReference type="SUPFAM" id="SSF51735">
    <property type="entry name" value="NAD(P)-binding Rossmann-fold domains"/>
    <property type="match status" value="2"/>
</dbReference>
<dbReference type="EMBL" id="KL597039">
    <property type="protein sequence ID" value="KER20608.1"/>
    <property type="molecule type" value="Genomic_DNA"/>
</dbReference>
<keyword evidence="5" id="KW-1133">Transmembrane helix</keyword>
<keyword evidence="3" id="KW-0521">NADP</keyword>
<dbReference type="GeneID" id="20329446"/>
<dbReference type="GO" id="GO:0070402">
    <property type="term" value="F:NADPH binding"/>
    <property type="evidence" value="ECO:0007669"/>
    <property type="project" value="TreeGrafter"/>
</dbReference>
<keyword evidence="4" id="KW-0560">Oxidoreductase</keyword>
<feature type="non-terminal residue" evidence="6">
    <location>
        <position position="178"/>
    </location>
</feature>
<dbReference type="InterPro" id="IPR020904">
    <property type="entry name" value="Sc_DH/Rdtase_CS"/>
</dbReference>
<comment type="subunit">
    <text evidence="2">Homodimer.</text>
</comment>
<organism evidence="6 7">
    <name type="scientific">Opisthorchis viverrini</name>
    <name type="common">Southeast Asian liver fluke</name>
    <dbReference type="NCBI Taxonomy" id="6198"/>
    <lineage>
        <taxon>Eukaryota</taxon>
        <taxon>Metazoa</taxon>
        <taxon>Spiralia</taxon>
        <taxon>Lophotrochozoa</taxon>
        <taxon>Platyhelminthes</taxon>
        <taxon>Trematoda</taxon>
        <taxon>Digenea</taxon>
        <taxon>Opisthorchiida</taxon>
        <taxon>Opisthorchiata</taxon>
        <taxon>Opisthorchiidae</taxon>
        <taxon>Opisthorchis</taxon>
    </lineage>
</organism>
<accession>A0A074Z0X0</accession>
<dbReference type="PANTHER" id="PTHR15104:SF0">
    <property type="entry name" value="DIHYDROPTERIDINE REDUCTASE"/>
    <property type="match status" value="1"/>
</dbReference>
<dbReference type="GO" id="GO:0004155">
    <property type="term" value="F:6,7-dihydropteridine reductase activity"/>
    <property type="evidence" value="ECO:0007669"/>
    <property type="project" value="TreeGrafter"/>
</dbReference>
<dbReference type="GO" id="GO:0006729">
    <property type="term" value="P:tetrahydrobiopterin biosynthetic process"/>
    <property type="evidence" value="ECO:0007669"/>
    <property type="project" value="TreeGrafter"/>
</dbReference>
<dbReference type="AlphaFoldDB" id="A0A074Z0X0"/>
<evidence type="ECO:0000313" key="6">
    <source>
        <dbReference type="EMBL" id="KER20608.1"/>
    </source>
</evidence>
<comment type="similarity">
    <text evidence="1">Belongs to the short-chain dehydrogenases/reductases (SDR) family.</text>
</comment>
<evidence type="ECO:0000256" key="1">
    <source>
        <dbReference type="ARBA" id="ARBA00006484"/>
    </source>
</evidence>
<dbReference type="OrthoDB" id="1204at2759"/>
<dbReference type="RefSeq" id="XP_009175656.1">
    <property type="nucleotide sequence ID" value="XM_009177392.1"/>
</dbReference>
<evidence type="ECO:0000256" key="5">
    <source>
        <dbReference type="SAM" id="Phobius"/>
    </source>
</evidence>
<evidence type="ECO:0000256" key="4">
    <source>
        <dbReference type="ARBA" id="ARBA00023002"/>
    </source>
</evidence>
<keyword evidence="5" id="KW-0812">Transmembrane</keyword>
<dbReference type="Proteomes" id="UP000054324">
    <property type="component" value="Unassembled WGS sequence"/>
</dbReference>
<dbReference type="GO" id="GO:0006559">
    <property type="term" value="P:L-phenylalanine catabolic process"/>
    <property type="evidence" value="ECO:0007669"/>
    <property type="project" value="TreeGrafter"/>
</dbReference>
<evidence type="ECO:0000313" key="7">
    <source>
        <dbReference type="Proteomes" id="UP000054324"/>
    </source>
</evidence>
<dbReference type="PANTHER" id="PTHR15104">
    <property type="entry name" value="DIHYDROPTERIDINE REDUCTASE"/>
    <property type="match status" value="1"/>
</dbReference>
<sequence>MLGYGIAKAAVHQLTKSLAAEGSGLPAGVHVTAILPFCSLYAFSLIALSLILGMLGYGIAKAAVHQLTKSLAAEGSGLPAGVHVTAILPMQCDQPICQSPSQRSVSKPSPRKINQDNLLLTRKNRIHVSSFTIRTVSNLATGISCWNLASSLSLSMYIMSPKRADKTPLLSCTSSRLG</sequence>
<evidence type="ECO:0000256" key="2">
    <source>
        <dbReference type="ARBA" id="ARBA00011738"/>
    </source>
</evidence>